<dbReference type="EMBL" id="CP000828">
    <property type="protein sequence ID" value="ABW27926.1"/>
    <property type="molecule type" value="Genomic_DNA"/>
</dbReference>
<keyword evidence="3" id="KW-1185">Reference proteome</keyword>
<dbReference type="Pfam" id="PF08874">
    <property type="entry name" value="DUF1835"/>
    <property type="match status" value="1"/>
</dbReference>
<sequence length="431" mass="49756">MSQHPDSKNDGRLNLEQQRKRAKDILKKAKAGDPVSIDRFQKYHPDCQPGQVMFMNLLQLADAQLVIARENQFSSWSQMKAHIDQMELIRSQLKAQQLPPPDADCSTLHIRCGSDLEQRLQQAGFVGDYLAFTDPFCQGPVQSLTNRSEYIQRRAEFMATAYEMELEVIHDRLHTEYHHLQASHRYPRILLWFEADSYDQLSLSYLLHYFRYELGDSQKLDLICIDSFPGIRCFRGLGQLPLEALPLLWSQRQPVTAEQMHLCDRTWQALTAPSPEDLWSIATEDTSQLPALGPALLRHLQELPWAEDGLSLTERLTLTIVAEGPCLGQDLFQMLVNEREPLPYLGDTMYWFVLQQLLNGPHPLLTVQPETMELPWSQRHFDITPLGLALLAQTQHWRSLQTCDRWLGGVLIRPNQPCWQWNQTTQTLSYA</sequence>
<dbReference type="HOGENOM" id="CLU_057511_2_0_3"/>
<dbReference type="InterPro" id="IPR014973">
    <property type="entry name" value="DUF1835"/>
</dbReference>
<proteinExistence type="predicted"/>
<evidence type="ECO:0000259" key="1">
    <source>
        <dbReference type="Pfam" id="PF08874"/>
    </source>
</evidence>
<protein>
    <recommendedName>
        <fullName evidence="1">DUF1835 domain-containing protein</fullName>
    </recommendedName>
</protein>
<evidence type="ECO:0000313" key="2">
    <source>
        <dbReference type="EMBL" id="ABW27926.1"/>
    </source>
</evidence>
<dbReference type="RefSeq" id="WP_012163361.1">
    <property type="nucleotide sequence ID" value="NC_009925.1"/>
</dbReference>
<accession>B0CBE1</accession>
<dbReference type="KEGG" id="amr:AM1_2928"/>
<feature type="domain" description="DUF1835" evidence="1">
    <location>
        <begin position="109"/>
        <end position="211"/>
    </location>
</feature>
<organism evidence="2 3">
    <name type="scientific">Acaryochloris marina (strain MBIC 11017)</name>
    <dbReference type="NCBI Taxonomy" id="329726"/>
    <lineage>
        <taxon>Bacteria</taxon>
        <taxon>Bacillati</taxon>
        <taxon>Cyanobacteriota</taxon>
        <taxon>Cyanophyceae</taxon>
        <taxon>Acaryochloridales</taxon>
        <taxon>Acaryochloridaceae</taxon>
        <taxon>Acaryochloris</taxon>
    </lineage>
</organism>
<gene>
    <name evidence="2" type="ordered locus">AM1_2928</name>
</gene>
<evidence type="ECO:0000313" key="3">
    <source>
        <dbReference type="Proteomes" id="UP000000268"/>
    </source>
</evidence>
<reference evidence="2 3" key="1">
    <citation type="journal article" date="2008" name="Proc. Natl. Acad. Sci. U.S.A.">
        <title>Niche adaptation and genome expansion in the chlorophyll d-producing cyanobacterium Acaryochloris marina.</title>
        <authorList>
            <person name="Swingley W.D."/>
            <person name="Chen M."/>
            <person name="Cheung P.C."/>
            <person name="Conrad A.L."/>
            <person name="Dejesa L.C."/>
            <person name="Hao J."/>
            <person name="Honchak B.M."/>
            <person name="Karbach L.E."/>
            <person name="Kurdoglu A."/>
            <person name="Lahiri S."/>
            <person name="Mastrian S.D."/>
            <person name="Miyashita H."/>
            <person name="Page L."/>
            <person name="Ramakrishna P."/>
            <person name="Satoh S."/>
            <person name="Sattley W.M."/>
            <person name="Shimada Y."/>
            <person name="Taylor H.L."/>
            <person name="Tomo T."/>
            <person name="Tsuchiya T."/>
            <person name="Wang Z.T."/>
            <person name="Raymond J."/>
            <person name="Mimuro M."/>
            <person name="Blankenship R.E."/>
            <person name="Touchman J.W."/>
        </authorList>
    </citation>
    <scope>NUCLEOTIDE SEQUENCE [LARGE SCALE GENOMIC DNA]</scope>
    <source>
        <strain evidence="3">MBIC 11017</strain>
    </source>
</reference>
<dbReference type="eggNOG" id="COG0666">
    <property type="taxonomic scope" value="Bacteria"/>
</dbReference>
<name>B0CBE1_ACAM1</name>
<dbReference type="AlphaFoldDB" id="B0CBE1"/>
<dbReference type="OrthoDB" id="580907at2"/>
<dbReference type="STRING" id="329726.AM1_2928"/>
<dbReference type="Proteomes" id="UP000000268">
    <property type="component" value="Chromosome"/>
</dbReference>